<gene>
    <name evidence="7" type="ordered locus">Xcel_1690</name>
</gene>
<evidence type="ECO:0000256" key="2">
    <source>
        <dbReference type="ARBA" id="ARBA00022517"/>
    </source>
</evidence>
<dbReference type="GO" id="GO:0004518">
    <property type="term" value="F:nuclease activity"/>
    <property type="evidence" value="ECO:0007669"/>
    <property type="project" value="UniProtKB-KW"/>
</dbReference>
<sequence>MTAHTGTGAGAARGAGEGAALGGATLPRGARLGVDVGKARIGLAASDPDGLIATPVETVARVLDATGTDSADVRAIAEAVGERFAAVVYVGLPRHLSGKEGAATADARAFATRLALAVAPVPVRMVDERMSTVTATSQLRAAGKKSKSHRPVIDQAAAVIILQSALDAERAAGTRAGEAVETAP</sequence>
<dbReference type="SUPFAM" id="SSF53098">
    <property type="entry name" value="Ribonuclease H-like"/>
    <property type="match status" value="1"/>
</dbReference>
<dbReference type="InterPro" id="IPR005227">
    <property type="entry name" value="YqgF"/>
</dbReference>
<comment type="subcellular location">
    <subcellularLocation>
        <location evidence="5">Cytoplasm</location>
    </subcellularLocation>
</comment>
<evidence type="ECO:0000313" key="7">
    <source>
        <dbReference type="EMBL" id="ACZ30713.1"/>
    </source>
</evidence>
<dbReference type="InterPro" id="IPR006641">
    <property type="entry name" value="YqgF/RNaseH-like_dom"/>
</dbReference>
<dbReference type="Proteomes" id="UP000002255">
    <property type="component" value="Chromosome"/>
</dbReference>
<organism evidence="7 8">
    <name type="scientific">Xylanimonas cellulosilytica (strain DSM 15894 / JCM 12276 / CECT 5975 / KCTC 9989 / LMG 20990 / NBRC 107835 / XIL07)</name>
    <dbReference type="NCBI Taxonomy" id="446471"/>
    <lineage>
        <taxon>Bacteria</taxon>
        <taxon>Bacillati</taxon>
        <taxon>Actinomycetota</taxon>
        <taxon>Actinomycetes</taxon>
        <taxon>Micrococcales</taxon>
        <taxon>Promicromonosporaceae</taxon>
        <taxon>Xylanimonas</taxon>
    </lineage>
</organism>
<proteinExistence type="inferred from homology"/>
<accession>D1BSM1</accession>
<dbReference type="eggNOG" id="COG0816">
    <property type="taxonomic scope" value="Bacteria"/>
</dbReference>
<dbReference type="EMBL" id="CP001821">
    <property type="protein sequence ID" value="ACZ30713.1"/>
    <property type="molecule type" value="Genomic_DNA"/>
</dbReference>
<keyword evidence="8" id="KW-1185">Reference proteome</keyword>
<dbReference type="KEGG" id="xce:Xcel_1690"/>
<feature type="domain" description="YqgF/RNase H-like" evidence="6">
    <location>
        <begin position="29"/>
        <end position="135"/>
    </location>
</feature>
<comment type="function">
    <text evidence="5">Could be a nuclease involved in processing of the 5'-end of pre-16S rRNA.</text>
</comment>
<evidence type="ECO:0000256" key="1">
    <source>
        <dbReference type="ARBA" id="ARBA00022490"/>
    </source>
</evidence>
<dbReference type="InterPro" id="IPR037027">
    <property type="entry name" value="YqgF/RNaseH-like_dom_sf"/>
</dbReference>
<dbReference type="Pfam" id="PF03652">
    <property type="entry name" value="RuvX"/>
    <property type="match status" value="1"/>
</dbReference>
<evidence type="ECO:0000313" key="8">
    <source>
        <dbReference type="Proteomes" id="UP000002255"/>
    </source>
</evidence>
<keyword evidence="1 5" id="KW-0963">Cytoplasm</keyword>
<dbReference type="GO" id="GO:0000967">
    <property type="term" value="P:rRNA 5'-end processing"/>
    <property type="evidence" value="ECO:0007669"/>
    <property type="project" value="UniProtKB-UniRule"/>
</dbReference>
<name>D1BSM1_XYLCX</name>
<dbReference type="CDD" id="cd16964">
    <property type="entry name" value="YqgF"/>
    <property type="match status" value="1"/>
</dbReference>
<dbReference type="PANTHER" id="PTHR33317:SF4">
    <property type="entry name" value="POLYNUCLEOTIDYL TRANSFERASE, RIBONUCLEASE H-LIKE SUPERFAMILY PROTEIN"/>
    <property type="match status" value="1"/>
</dbReference>
<dbReference type="InterPro" id="IPR012337">
    <property type="entry name" value="RNaseH-like_sf"/>
</dbReference>
<evidence type="ECO:0000256" key="3">
    <source>
        <dbReference type="ARBA" id="ARBA00022722"/>
    </source>
</evidence>
<dbReference type="STRING" id="446471.Xcel_1690"/>
<dbReference type="AlphaFoldDB" id="D1BSM1"/>
<evidence type="ECO:0000259" key="6">
    <source>
        <dbReference type="SMART" id="SM00732"/>
    </source>
</evidence>
<reference evidence="8" key="1">
    <citation type="submission" date="2009-11" db="EMBL/GenBank/DDBJ databases">
        <title>The complete chromosome of Xylanimonas cellulosilytica DSM 15894.</title>
        <authorList>
            <consortium name="US DOE Joint Genome Institute (JGI-PGF)"/>
            <person name="Lucas S."/>
            <person name="Copeland A."/>
            <person name="Lapidus A."/>
            <person name="Glavina del Rio T."/>
            <person name="Dalin E."/>
            <person name="Tice H."/>
            <person name="Bruce D."/>
            <person name="Goodwin L."/>
            <person name="Pitluck S."/>
            <person name="Kyrpides N."/>
            <person name="Mavromatis K."/>
            <person name="Ivanova N."/>
            <person name="Mikhailova N."/>
            <person name="Foster B."/>
            <person name="Clum A."/>
            <person name="Brettin T."/>
            <person name="Detter J.C."/>
            <person name="Han C."/>
            <person name="Larimer F."/>
            <person name="Land M."/>
            <person name="Hauser L."/>
            <person name="Markowitz V."/>
            <person name="Cheng J.F."/>
            <person name="Hugenholtz P."/>
            <person name="Woyke T."/>
            <person name="Wu D."/>
            <person name="Gehrich-Schroeter G."/>
            <person name="Schneider S."/>
            <person name="Pukall S.R."/>
            <person name="Klenk H.P."/>
            <person name="Eisen J.A."/>
        </authorList>
    </citation>
    <scope>NUCLEOTIDE SEQUENCE [LARGE SCALE GENOMIC DNA]</scope>
    <source>
        <strain evidence="8">DSM 15894 / CECT 5975 / LMG 20990 / XIL07</strain>
    </source>
</reference>
<reference evidence="7 8" key="2">
    <citation type="journal article" date="2010" name="Stand. Genomic Sci.">
        <title>Complete genome sequence of Xylanimonas cellulosilytica type strain (XIL07).</title>
        <authorList>
            <person name="Foster B."/>
            <person name="Pukall R."/>
            <person name="Abt B."/>
            <person name="Nolan M."/>
            <person name="Glavina Del Rio T."/>
            <person name="Chen F."/>
            <person name="Lucas S."/>
            <person name="Tice H."/>
            <person name="Pitluck S."/>
            <person name="Cheng J.-F."/>
            <person name="Chertkov O."/>
            <person name="Brettin T."/>
            <person name="Han C."/>
            <person name="Detter J.C."/>
            <person name="Bruce D."/>
            <person name="Goodwin L."/>
            <person name="Ivanova N."/>
            <person name="Mavromatis K."/>
            <person name="Pati A."/>
            <person name="Mikhailova N."/>
            <person name="Chen A."/>
            <person name="Palaniappan K."/>
            <person name="Land M."/>
            <person name="Hauser L."/>
            <person name="Chang Y.-J."/>
            <person name="Jeffries C.D."/>
            <person name="Chain P."/>
            <person name="Rohde M."/>
            <person name="Goeker M."/>
            <person name="Bristow J."/>
            <person name="Eisen J.A."/>
            <person name="Markowitz V."/>
            <person name="Hugenholtz P."/>
            <person name="Kyrpides N.C."/>
            <person name="Klenk H.-P."/>
            <person name="Lapidus A."/>
        </authorList>
    </citation>
    <scope>NUCLEOTIDE SEQUENCE [LARGE SCALE GENOMIC DNA]</scope>
    <source>
        <strain evidence="8">DSM 15894 / CECT 5975 / LMG 20990 / XIL07</strain>
    </source>
</reference>
<dbReference type="HOGENOM" id="CLU_098240_0_0_11"/>
<dbReference type="OrthoDB" id="9790539at2"/>
<comment type="similarity">
    <text evidence="5">Belongs to the YqgF HJR family.</text>
</comment>
<keyword evidence="3 5" id="KW-0540">Nuclease</keyword>
<keyword evidence="4 5" id="KW-0378">Hydrolase</keyword>
<evidence type="ECO:0000256" key="4">
    <source>
        <dbReference type="ARBA" id="ARBA00022801"/>
    </source>
</evidence>
<dbReference type="HAMAP" id="MF_00651">
    <property type="entry name" value="Nuclease_YqgF"/>
    <property type="match status" value="1"/>
</dbReference>
<dbReference type="Gene3D" id="3.30.420.140">
    <property type="entry name" value="YqgF/RNase H-like domain"/>
    <property type="match status" value="1"/>
</dbReference>
<protein>
    <recommendedName>
        <fullName evidence="5">Putative pre-16S rRNA nuclease</fullName>
        <ecNumber evidence="5">3.1.-.-</ecNumber>
    </recommendedName>
</protein>
<dbReference type="EC" id="3.1.-.-" evidence="5"/>
<evidence type="ECO:0000256" key="5">
    <source>
        <dbReference type="HAMAP-Rule" id="MF_00651"/>
    </source>
</evidence>
<dbReference type="PANTHER" id="PTHR33317">
    <property type="entry name" value="POLYNUCLEOTIDYL TRANSFERASE, RIBONUCLEASE H-LIKE SUPERFAMILY PROTEIN"/>
    <property type="match status" value="1"/>
</dbReference>
<dbReference type="RefSeq" id="WP_012878455.1">
    <property type="nucleotide sequence ID" value="NC_013530.1"/>
</dbReference>
<dbReference type="NCBIfam" id="TIGR00250">
    <property type="entry name" value="RNAse_H_YqgF"/>
    <property type="match status" value="1"/>
</dbReference>
<dbReference type="GO" id="GO:0005829">
    <property type="term" value="C:cytosol"/>
    <property type="evidence" value="ECO:0007669"/>
    <property type="project" value="TreeGrafter"/>
</dbReference>
<keyword evidence="2 5" id="KW-0690">Ribosome biogenesis</keyword>
<dbReference type="GO" id="GO:0016788">
    <property type="term" value="F:hydrolase activity, acting on ester bonds"/>
    <property type="evidence" value="ECO:0007669"/>
    <property type="project" value="UniProtKB-UniRule"/>
</dbReference>
<dbReference type="SMART" id="SM00732">
    <property type="entry name" value="YqgFc"/>
    <property type="match status" value="1"/>
</dbReference>